<evidence type="ECO:0000259" key="3">
    <source>
        <dbReference type="Pfam" id="PF07584"/>
    </source>
</evidence>
<proteinExistence type="predicted"/>
<dbReference type="GeneID" id="73043982"/>
<feature type="transmembrane region" description="Helical" evidence="2">
    <location>
        <begin position="67"/>
        <end position="88"/>
    </location>
</feature>
<dbReference type="InterPro" id="IPR055831">
    <property type="entry name" value="DUF7408"/>
</dbReference>
<dbReference type="PANTHER" id="PTHR37464:SF1">
    <property type="entry name" value="BLL2463 PROTEIN"/>
    <property type="match status" value="1"/>
</dbReference>
<feature type="domain" description="DUF7406" evidence="4">
    <location>
        <begin position="490"/>
        <end position="541"/>
    </location>
</feature>
<feature type="transmembrane region" description="Helical" evidence="2">
    <location>
        <begin position="12"/>
        <end position="32"/>
    </location>
</feature>
<comment type="caution">
    <text evidence="7">The sequence shown here is derived from an EMBL/GenBank/DDBJ whole genome shotgun (WGS) entry which is preliminary data.</text>
</comment>
<keyword evidence="2" id="KW-0812">Transmembrane</keyword>
<dbReference type="InterPro" id="IPR024163">
    <property type="entry name" value="Aerotolerance_reg_N"/>
</dbReference>
<dbReference type="InterPro" id="IPR029062">
    <property type="entry name" value="Class_I_gatase-like"/>
</dbReference>
<dbReference type="Gene3D" id="3.40.50.880">
    <property type="match status" value="1"/>
</dbReference>
<keyword evidence="2" id="KW-1133">Transmembrane helix</keyword>
<accession>A0ABD5Q516</accession>
<dbReference type="Pfam" id="PF24156">
    <property type="entry name" value="DUF7407"/>
    <property type="match status" value="1"/>
</dbReference>
<keyword evidence="2" id="KW-0472">Membrane</keyword>
<dbReference type="Pfam" id="PF24157">
    <property type="entry name" value="DUF7408"/>
    <property type="match status" value="1"/>
</dbReference>
<dbReference type="RefSeq" id="WP_254269003.1">
    <property type="nucleotide sequence ID" value="NZ_CP100400.1"/>
</dbReference>
<feature type="domain" description="Aerotolerance regulator N-terminal" evidence="3">
    <location>
        <begin position="10"/>
        <end position="86"/>
    </location>
</feature>
<evidence type="ECO:0000259" key="5">
    <source>
        <dbReference type="Pfam" id="PF24156"/>
    </source>
</evidence>
<dbReference type="Pfam" id="PF07584">
    <property type="entry name" value="BatA"/>
    <property type="match status" value="1"/>
</dbReference>
<dbReference type="Pfam" id="PF24155">
    <property type="entry name" value="DUF7406"/>
    <property type="match status" value="1"/>
</dbReference>
<dbReference type="InterPro" id="IPR011933">
    <property type="entry name" value="Double_TM_dom"/>
</dbReference>
<dbReference type="EMBL" id="JBHSHT010000002">
    <property type="protein sequence ID" value="MFC4825306.1"/>
    <property type="molecule type" value="Genomic_DNA"/>
</dbReference>
<dbReference type="AlphaFoldDB" id="A0ABD5Q516"/>
<gene>
    <name evidence="7" type="ORF">ACFO9K_13665</name>
</gene>
<evidence type="ECO:0000313" key="8">
    <source>
        <dbReference type="Proteomes" id="UP001595945"/>
    </source>
</evidence>
<protein>
    <submittedName>
        <fullName evidence="7">BatA domain-containing protein</fullName>
    </submittedName>
</protein>
<feature type="region of interest" description="Disordered" evidence="1">
    <location>
        <begin position="496"/>
        <end position="517"/>
    </location>
</feature>
<evidence type="ECO:0000256" key="1">
    <source>
        <dbReference type="SAM" id="MobiDB-lite"/>
    </source>
</evidence>
<evidence type="ECO:0000256" key="2">
    <source>
        <dbReference type="SAM" id="Phobius"/>
    </source>
</evidence>
<feature type="domain" description="DUF7408" evidence="6">
    <location>
        <begin position="309"/>
        <end position="483"/>
    </location>
</feature>
<dbReference type="InterPro" id="IPR055830">
    <property type="entry name" value="DUF7407"/>
</dbReference>
<dbReference type="Proteomes" id="UP001595945">
    <property type="component" value="Unassembled WGS sequence"/>
</dbReference>
<dbReference type="InterPro" id="IPR036465">
    <property type="entry name" value="vWFA_dom_sf"/>
</dbReference>
<keyword evidence="8" id="KW-1185">Reference proteome</keyword>
<evidence type="ECO:0000313" key="7">
    <source>
        <dbReference type="EMBL" id="MFC4825306.1"/>
    </source>
</evidence>
<dbReference type="SUPFAM" id="SSF52317">
    <property type="entry name" value="Class I glutamine amidotransferase-like"/>
    <property type="match status" value="1"/>
</dbReference>
<evidence type="ECO:0000259" key="4">
    <source>
        <dbReference type="Pfam" id="PF24155"/>
    </source>
</evidence>
<reference evidence="7 8" key="1">
    <citation type="journal article" date="2019" name="Int. J. Syst. Evol. Microbiol.">
        <title>The Global Catalogue of Microorganisms (GCM) 10K type strain sequencing project: providing services to taxonomists for standard genome sequencing and annotation.</title>
        <authorList>
            <consortium name="The Broad Institute Genomics Platform"/>
            <consortium name="The Broad Institute Genome Sequencing Center for Infectious Disease"/>
            <person name="Wu L."/>
            <person name="Ma J."/>
        </authorList>
    </citation>
    <scope>NUCLEOTIDE SEQUENCE [LARGE SCALE GENOMIC DNA]</scope>
    <source>
        <strain evidence="7 8">XZYJ18</strain>
    </source>
</reference>
<sequence>MTPVETLSSVFLRPLGLAALAAAIPLILLYLLKPDPETVSFPAVEFLVGDREESRRHPALRRLRRNALLLVQLLAIAVVAVSLAAPYVPVSERRTVSETVVVVDATASMATEAGGATRFDRAVRAAKDAATGETSVVVARDETAVLTRRAPAAEAKAALDGLRATDAPGDLRDAISRAAAVAGDDARIVVVSDFASGDWRTAVASARARGYAVDLRQFDRGGSANVGVVGYSFADGTVSLRAKNFGDAEVTRRLSFGDATRSVTLGPGEVATATLPVPAGGGNVRLSPGDSFPTDDRLAVAAPEDPTTDVLVVTNDENRPLITALRVVRGTSVTVKHPPASISESYDLVVFSEVRPDRLLDGTLRVARETLSSGGGVVIQAQSNLSAVGYGDLLPVAPNGTATDPAVRQPGATPITEDVTFPAPQTYVRADLRAGNALLSTVNGTPLLATARLDGGRVFYYGYPASGSSFEHNYRYPVFWKRVVYELTGRRSLSATNHRTGTTLPLGENVTVQTPDGSRRTSALAFRRVGFHEVGERRYGASLASVAESNVTAPSVTEGETNAVGTDAETTTVPKKLTPLVAGLAALLVLLELGLLRYRGDL</sequence>
<feature type="domain" description="DUF7407" evidence="5">
    <location>
        <begin position="226"/>
        <end position="298"/>
    </location>
</feature>
<dbReference type="NCBIfam" id="TIGR02226">
    <property type="entry name" value="two_anch"/>
    <property type="match status" value="1"/>
</dbReference>
<evidence type="ECO:0000259" key="6">
    <source>
        <dbReference type="Pfam" id="PF24157"/>
    </source>
</evidence>
<dbReference type="SUPFAM" id="SSF53300">
    <property type="entry name" value="vWA-like"/>
    <property type="match status" value="1"/>
</dbReference>
<name>A0ABD5Q516_9EURY</name>
<dbReference type="PANTHER" id="PTHR37464">
    <property type="entry name" value="BLL2463 PROTEIN"/>
    <property type="match status" value="1"/>
</dbReference>
<dbReference type="InterPro" id="IPR055829">
    <property type="entry name" value="DUF7406"/>
</dbReference>
<organism evidence="7 8">
    <name type="scientific">Halorussus aquaticus</name>
    <dbReference type="NCBI Taxonomy" id="2953748"/>
    <lineage>
        <taxon>Archaea</taxon>
        <taxon>Methanobacteriati</taxon>
        <taxon>Methanobacteriota</taxon>
        <taxon>Stenosarchaea group</taxon>
        <taxon>Halobacteria</taxon>
        <taxon>Halobacteriales</taxon>
        <taxon>Haladaptataceae</taxon>
        <taxon>Halorussus</taxon>
    </lineage>
</organism>